<evidence type="ECO:0000256" key="3">
    <source>
        <dbReference type="ARBA" id="ARBA00022692"/>
    </source>
</evidence>
<dbReference type="Proteomes" id="UP000243406">
    <property type="component" value="Unassembled WGS sequence"/>
</dbReference>
<keyword evidence="5 6" id="KW-0472">Membrane</keyword>
<dbReference type="RefSeq" id="WP_079588504.1">
    <property type="nucleotide sequence ID" value="NZ_FUYN01000001.1"/>
</dbReference>
<feature type="transmembrane region" description="Helical" evidence="6">
    <location>
        <begin position="224"/>
        <end position="242"/>
    </location>
</feature>
<feature type="transmembrane region" description="Helical" evidence="6">
    <location>
        <begin position="360"/>
        <end position="379"/>
    </location>
</feature>
<evidence type="ECO:0000259" key="7">
    <source>
        <dbReference type="Pfam" id="PF03772"/>
    </source>
</evidence>
<keyword evidence="2" id="KW-1003">Cell membrane</keyword>
<comment type="subcellular location">
    <subcellularLocation>
        <location evidence="1">Cell membrane</location>
        <topology evidence="1">Multi-pass membrane protein</topology>
    </subcellularLocation>
</comment>
<dbReference type="AlphaFoldDB" id="A0A1T4ZY76"/>
<keyword evidence="4 6" id="KW-1133">Transmembrane helix</keyword>
<feature type="transmembrane region" description="Helical" evidence="6">
    <location>
        <begin position="174"/>
        <end position="196"/>
    </location>
</feature>
<dbReference type="NCBIfam" id="TIGR00360">
    <property type="entry name" value="ComEC_N-term"/>
    <property type="match status" value="1"/>
</dbReference>
<gene>
    <name evidence="8" type="ORF">SAMN02745120_0530</name>
</gene>
<accession>A0A1T4ZY76</accession>
<feature type="transmembrane region" description="Helical" evidence="6">
    <location>
        <begin position="301"/>
        <end position="323"/>
    </location>
</feature>
<dbReference type="EMBL" id="FUYN01000001">
    <property type="protein sequence ID" value="SKB27626.1"/>
    <property type="molecule type" value="Genomic_DNA"/>
</dbReference>
<evidence type="ECO:0000256" key="6">
    <source>
        <dbReference type="SAM" id="Phobius"/>
    </source>
</evidence>
<evidence type="ECO:0000256" key="2">
    <source>
        <dbReference type="ARBA" id="ARBA00022475"/>
    </source>
</evidence>
<keyword evidence="3 6" id="KW-0812">Transmembrane</keyword>
<keyword evidence="9" id="KW-1185">Reference proteome</keyword>
<name>A0A1T4ZY76_9FIRM</name>
<organism evidence="8 9">
    <name type="scientific">Acetoanaerobium noterae</name>
    <dbReference type="NCBI Taxonomy" id="745369"/>
    <lineage>
        <taxon>Bacteria</taxon>
        <taxon>Bacillati</taxon>
        <taxon>Bacillota</taxon>
        <taxon>Clostridia</taxon>
        <taxon>Peptostreptococcales</taxon>
        <taxon>Filifactoraceae</taxon>
        <taxon>Acetoanaerobium</taxon>
    </lineage>
</organism>
<evidence type="ECO:0000256" key="4">
    <source>
        <dbReference type="ARBA" id="ARBA00022989"/>
    </source>
</evidence>
<dbReference type="InterPro" id="IPR004477">
    <property type="entry name" value="ComEC_N"/>
</dbReference>
<dbReference type="InterPro" id="IPR052159">
    <property type="entry name" value="Competence_DNA_uptake"/>
</dbReference>
<dbReference type="OrthoDB" id="9761531at2"/>
<feature type="transmembrane region" description="Helical" evidence="6">
    <location>
        <begin position="271"/>
        <end position="289"/>
    </location>
</feature>
<dbReference type="Pfam" id="PF03772">
    <property type="entry name" value="Competence"/>
    <property type="match status" value="1"/>
</dbReference>
<feature type="transmembrane region" description="Helical" evidence="6">
    <location>
        <begin position="399"/>
        <end position="420"/>
    </location>
</feature>
<sequence>MRRYSFVIFICIFISAVFTLVYQERSFIESEPIEVYREYQIDQVEKRPNYTMLYSGDSAIIQYEYSSLDYTDNILPGSVIAVEGKVTALKGHPQRGYANYLRSRGYNYLINGNIDDIVSHKSNFRTLIYEIREYLGKYIDSIYRVDSPFVKALVYGDRAEMNENDTELFSKTGISHLLAISGFHIGLLASMALILLKKLPSNIRYFIVLGFIFIYVIITGARPSAIRAGIFYLMYIASIFYCKRYDVISSAFLLSSVLIALNPYILYDAGFTLSFMAVISIGMFYQSINATFEKTKILHKYIANLTSMTISAQVLTLPLTYFYFQRISIISIFSNLISVPLVTLTYPFMLSSLVLYKIPFLGNLLMSMVKSLKFILYYFNQKISAFSLSYIDFEASNIYTTIVAYVLIFTFYFIFAIYTLKENKNELQGFAEKY</sequence>
<dbReference type="PANTHER" id="PTHR30619">
    <property type="entry name" value="DNA INTERNALIZATION/COMPETENCE PROTEIN COMEC/REC2"/>
    <property type="match status" value="1"/>
</dbReference>
<evidence type="ECO:0000256" key="1">
    <source>
        <dbReference type="ARBA" id="ARBA00004651"/>
    </source>
</evidence>
<proteinExistence type="predicted"/>
<evidence type="ECO:0000313" key="9">
    <source>
        <dbReference type="Proteomes" id="UP000243406"/>
    </source>
</evidence>
<feature type="transmembrane region" description="Helical" evidence="6">
    <location>
        <begin position="203"/>
        <end position="218"/>
    </location>
</feature>
<reference evidence="9" key="1">
    <citation type="submission" date="2017-02" db="EMBL/GenBank/DDBJ databases">
        <authorList>
            <person name="Varghese N."/>
            <person name="Submissions S."/>
        </authorList>
    </citation>
    <scope>NUCLEOTIDE SEQUENCE [LARGE SCALE GENOMIC DNA]</scope>
    <source>
        <strain evidence="9">ATCC 35199</strain>
    </source>
</reference>
<evidence type="ECO:0000256" key="5">
    <source>
        <dbReference type="ARBA" id="ARBA00023136"/>
    </source>
</evidence>
<dbReference type="GO" id="GO:0005886">
    <property type="term" value="C:plasma membrane"/>
    <property type="evidence" value="ECO:0007669"/>
    <property type="project" value="UniProtKB-SubCell"/>
</dbReference>
<feature type="domain" description="ComEC/Rec2-related protein" evidence="7">
    <location>
        <begin position="153"/>
        <end position="413"/>
    </location>
</feature>
<evidence type="ECO:0000313" key="8">
    <source>
        <dbReference type="EMBL" id="SKB27626.1"/>
    </source>
</evidence>
<feature type="transmembrane region" description="Helical" evidence="6">
    <location>
        <begin position="329"/>
        <end position="348"/>
    </location>
</feature>
<protein>
    <submittedName>
        <fullName evidence="8">Competence protein ComEC</fullName>
    </submittedName>
</protein>
<feature type="transmembrane region" description="Helical" evidence="6">
    <location>
        <begin position="247"/>
        <end position="265"/>
    </location>
</feature>
<dbReference type="PANTHER" id="PTHR30619:SF1">
    <property type="entry name" value="RECOMBINATION PROTEIN 2"/>
    <property type="match status" value="1"/>
</dbReference>